<feature type="transmembrane region" description="Helical" evidence="1">
    <location>
        <begin position="13"/>
        <end position="33"/>
    </location>
</feature>
<name>A0ABQ3UXW6_9CHLR</name>
<keyword evidence="1" id="KW-0472">Membrane</keyword>
<accession>A0ABQ3UXW6</accession>
<evidence type="ECO:0000256" key="1">
    <source>
        <dbReference type="SAM" id="Phobius"/>
    </source>
</evidence>
<dbReference type="Proteomes" id="UP000654345">
    <property type="component" value="Unassembled WGS sequence"/>
</dbReference>
<feature type="transmembrane region" description="Helical" evidence="1">
    <location>
        <begin position="40"/>
        <end position="60"/>
    </location>
</feature>
<sequence>MCAIIGYTLVQRAVLVIPGLIVVALLVAFGGFGELLVHHATLFLVDLIVFLALVLHTLLLNPVSHALYMQGQIGGTHFNFSLIAMGLALFTLMACALSLGYVLRLPSQQS</sequence>
<evidence type="ECO:0000313" key="2">
    <source>
        <dbReference type="EMBL" id="GHO57541.1"/>
    </source>
</evidence>
<protein>
    <submittedName>
        <fullName evidence="2">Uncharacterized protein</fullName>
    </submittedName>
</protein>
<proteinExistence type="predicted"/>
<dbReference type="EMBL" id="BNJG01000002">
    <property type="protein sequence ID" value="GHO57541.1"/>
    <property type="molecule type" value="Genomic_DNA"/>
</dbReference>
<evidence type="ECO:0000313" key="3">
    <source>
        <dbReference type="Proteomes" id="UP000654345"/>
    </source>
</evidence>
<organism evidence="2 3">
    <name type="scientific">Ktedonobacter robiniae</name>
    <dbReference type="NCBI Taxonomy" id="2778365"/>
    <lineage>
        <taxon>Bacteria</taxon>
        <taxon>Bacillati</taxon>
        <taxon>Chloroflexota</taxon>
        <taxon>Ktedonobacteria</taxon>
        <taxon>Ktedonobacterales</taxon>
        <taxon>Ktedonobacteraceae</taxon>
        <taxon>Ktedonobacter</taxon>
    </lineage>
</organism>
<keyword evidence="1" id="KW-0812">Transmembrane</keyword>
<keyword evidence="1" id="KW-1133">Transmembrane helix</keyword>
<comment type="caution">
    <text evidence="2">The sequence shown here is derived from an EMBL/GenBank/DDBJ whole genome shotgun (WGS) entry which is preliminary data.</text>
</comment>
<reference evidence="2 3" key="1">
    <citation type="journal article" date="2021" name="Int. J. Syst. Evol. Microbiol.">
        <title>Reticulibacter mediterranei gen. nov., sp. nov., within the new family Reticulibacteraceae fam. nov., and Ktedonospora formicarum gen. nov., sp. nov., Ktedonobacter robiniae sp. nov., Dictyobacter formicarum sp. nov. and Dictyobacter arantiisoli sp. nov., belonging to the class Ktedonobacteria.</title>
        <authorList>
            <person name="Yabe S."/>
            <person name="Zheng Y."/>
            <person name="Wang C.M."/>
            <person name="Sakai Y."/>
            <person name="Abe K."/>
            <person name="Yokota A."/>
            <person name="Donadio S."/>
            <person name="Cavaletti L."/>
            <person name="Monciardini P."/>
        </authorList>
    </citation>
    <scope>NUCLEOTIDE SEQUENCE [LARGE SCALE GENOMIC DNA]</scope>
    <source>
        <strain evidence="2 3">SOSP1-30</strain>
    </source>
</reference>
<feature type="transmembrane region" description="Helical" evidence="1">
    <location>
        <begin position="80"/>
        <end position="103"/>
    </location>
</feature>
<gene>
    <name evidence="2" type="ORF">KSB_60160</name>
</gene>
<keyword evidence="3" id="KW-1185">Reference proteome</keyword>